<keyword evidence="5" id="KW-0614">Plasmid</keyword>
<dbReference type="CDD" id="cd14435">
    <property type="entry name" value="SPO1_TF1_like"/>
    <property type="match status" value="1"/>
</dbReference>
<protein>
    <submittedName>
        <fullName evidence="5">Histone family protein DNA-binding protein</fullName>
    </submittedName>
</protein>
<dbReference type="PROSITE" id="PS00045">
    <property type="entry name" value="HISTONE_LIKE"/>
    <property type="match status" value="1"/>
</dbReference>
<evidence type="ECO:0000256" key="4">
    <source>
        <dbReference type="RuleBase" id="RU003939"/>
    </source>
</evidence>
<sequence>MNRKDLAKAIADRSNTSSAQVMRWLDAFEKVVTDAVASGDVVQIMGFGTFSTSRRRARNGHNPGTGEEIQVPAVTTVRFSAGSRLRQAVNRERT</sequence>
<dbReference type="PANTHER" id="PTHR33175:SF3">
    <property type="entry name" value="DNA-BINDING PROTEIN HU-BETA"/>
    <property type="match status" value="1"/>
</dbReference>
<dbReference type="PRINTS" id="PR01727">
    <property type="entry name" value="DNABINDINGHU"/>
</dbReference>
<dbReference type="SMART" id="SM00411">
    <property type="entry name" value="BHL"/>
    <property type="match status" value="1"/>
</dbReference>
<dbReference type="GO" id="GO:0030261">
    <property type="term" value="P:chromosome condensation"/>
    <property type="evidence" value="ECO:0007669"/>
    <property type="project" value="UniProtKB-KW"/>
</dbReference>
<evidence type="ECO:0000256" key="1">
    <source>
        <dbReference type="ARBA" id="ARBA00010529"/>
    </source>
</evidence>
<keyword evidence="3 5" id="KW-0238">DNA-binding</keyword>
<dbReference type="InterPro" id="IPR020816">
    <property type="entry name" value="Histone-like_DNA-bd_CS"/>
</dbReference>
<accession>C6BPZ9</accession>
<dbReference type="SUPFAM" id="SSF47729">
    <property type="entry name" value="IHF-like DNA-binding proteins"/>
    <property type="match status" value="1"/>
</dbReference>
<evidence type="ECO:0000313" key="5">
    <source>
        <dbReference type="EMBL" id="ACS66273.1"/>
    </source>
</evidence>
<dbReference type="KEGG" id="rpf:Rpic12D_5039"/>
<evidence type="ECO:0000256" key="3">
    <source>
        <dbReference type="ARBA" id="ARBA00023125"/>
    </source>
</evidence>
<dbReference type="Gene3D" id="4.10.520.10">
    <property type="entry name" value="IHF-like DNA-binding proteins"/>
    <property type="match status" value="1"/>
</dbReference>
<name>C6BPZ9_RALP1</name>
<reference evidence="5" key="1">
    <citation type="submission" date="2009-06" db="EMBL/GenBank/DDBJ databases">
        <title>Complete sequence plasmid 1 of Ralstonia pickettii 12D.</title>
        <authorList>
            <consortium name="US DOE Joint Genome Institute"/>
            <person name="Lucas S."/>
            <person name="Copeland A."/>
            <person name="Lapidus A."/>
            <person name="Glavina del Rio T."/>
            <person name="Dalin E."/>
            <person name="Tice H."/>
            <person name="Bruce D."/>
            <person name="Goodwin L."/>
            <person name="Pitluck S."/>
            <person name="Sims D."/>
            <person name="Meincke L."/>
            <person name="Brettin T."/>
            <person name="Detter J.C."/>
            <person name="Han C."/>
            <person name="Larimer F."/>
            <person name="Land M."/>
            <person name="Hauser L."/>
            <person name="Kyrpides N."/>
            <person name="Ovchinnikova G."/>
            <person name="Marsh T."/>
            <person name="Richardson P."/>
        </authorList>
    </citation>
    <scope>NUCLEOTIDE SEQUENCE [LARGE SCALE GENOMIC DNA]</scope>
    <source>
        <strain evidence="5">12D</strain>
        <plasmid>12D</plasmid>
        <plasmid evidence="5">pRp12D01</plasmid>
    </source>
</reference>
<organism evidence="5">
    <name type="scientific">Ralstonia pickettii (strain 12D)</name>
    <dbReference type="NCBI Taxonomy" id="428406"/>
    <lineage>
        <taxon>Bacteria</taxon>
        <taxon>Pseudomonadati</taxon>
        <taxon>Pseudomonadota</taxon>
        <taxon>Betaproteobacteria</taxon>
        <taxon>Burkholderiales</taxon>
        <taxon>Burkholderiaceae</taxon>
        <taxon>Ralstonia</taxon>
    </lineage>
</organism>
<comment type="similarity">
    <text evidence="1 4">Belongs to the bacterial histone-like protein family.</text>
</comment>
<dbReference type="EMBL" id="CP001646">
    <property type="protein sequence ID" value="ACS66273.1"/>
    <property type="molecule type" value="Genomic_DNA"/>
</dbReference>
<proteinExistence type="inferred from homology"/>
<dbReference type="GO" id="GO:0005829">
    <property type="term" value="C:cytosol"/>
    <property type="evidence" value="ECO:0007669"/>
    <property type="project" value="TreeGrafter"/>
</dbReference>
<dbReference type="GO" id="GO:0003677">
    <property type="term" value="F:DNA binding"/>
    <property type="evidence" value="ECO:0007669"/>
    <property type="project" value="UniProtKB-KW"/>
</dbReference>
<dbReference type="InterPro" id="IPR000119">
    <property type="entry name" value="Hist_DNA-bd"/>
</dbReference>
<dbReference type="PANTHER" id="PTHR33175">
    <property type="entry name" value="DNA-BINDING PROTEIN HU"/>
    <property type="match status" value="1"/>
</dbReference>
<gene>
    <name evidence="5" type="ordered locus">Rpic12D_5039</name>
</gene>
<evidence type="ECO:0000256" key="2">
    <source>
        <dbReference type="ARBA" id="ARBA00023067"/>
    </source>
</evidence>
<geneLocation type="plasmid" evidence="5">
    <name>pRp12D01</name>
</geneLocation>
<dbReference type="HOGENOM" id="CLU_105066_3_1_4"/>
<keyword evidence="2" id="KW-0226">DNA condensation</keyword>
<dbReference type="Pfam" id="PF00216">
    <property type="entry name" value="Bac_DNA_binding"/>
    <property type="match status" value="1"/>
</dbReference>
<dbReference type="AlphaFoldDB" id="C6BPZ9"/>
<dbReference type="GO" id="GO:0030527">
    <property type="term" value="F:structural constituent of chromatin"/>
    <property type="evidence" value="ECO:0007669"/>
    <property type="project" value="InterPro"/>
</dbReference>
<dbReference type="InterPro" id="IPR010992">
    <property type="entry name" value="IHF-like_DNA-bd_dom_sf"/>
</dbReference>